<proteinExistence type="predicted"/>
<accession>A0AAD5MZF3</accession>
<organism evidence="1 2">
    <name type="scientific">Parelaphostrongylus tenuis</name>
    <name type="common">Meningeal worm</name>
    <dbReference type="NCBI Taxonomy" id="148309"/>
    <lineage>
        <taxon>Eukaryota</taxon>
        <taxon>Metazoa</taxon>
        <taxon>Ecdysozoa</taxon>
        <taxon>Nematoda</taxon>
        <taxon>Chromadorea</taxon>
        <taxon>Rhabditida</taxon>
        <taxon>Rhabditina</taxon>
        <taxon>Rhabditomorpha</taxon>
        <taxon>Strongyloidea</taxon>
        <taxon>Metastrongylidae</taxon>
        <taxon>Parelaphostrongylus</taxon>
    </lineage>
</organism>
<dbReference type="EMBL" id="JAHQIW010005186">
    <property type="protein sequence ID" value="KAJ1365133.1"/>
    <property type="molecule type" value="Genomic_DNA"/>
</dbReference>
<dbReference type="AlphaFoldDB" id="A0AAD5MZF3"/>
<evidence type="ECO:0000313" key="1">
    <source>
        <dbReference type="EMBL" id="KAJ1365133.1"/>
    </source>
</evidence>
<protein>
    <submittedName>
        <fullName evidence="1">Uncharacterized protein</fullName>
    </submittedName>
</protein>
<gene>
    <name evidence="1" type="ORF">KIN20_025360</name>
</gene>
<evidence type="ECO:0000313" key="2">
    <source>
        <dbReference type="Proteomes" id="UP001196413"/>
    </source>
</evidence>
<reference evidence="1" key="1">
    <citation type="submission" date="2021-06" db="EMBL/GenBank/DDBJ databases">
        <title>Parelaphostrongylus tenuis whole genome reference sequence.</title>
        <authorList>
            <person name="Garwood T.J."/>
            <person name="Larsen P.A."/>
            <person name="Fountain-Jones N.M."/>
            <person name="Garbe J.R."/>
            <person name="Macchietto M.G."/>
            <person name="Kania S.A."/>
            <person name="Gerhold R.W."/>
            <person name="Richards J.E."/>
            <person name="Wolf T.M."/>
        </authorList>
    </citation>
    <scope>NUCLEOTIDE SEQUENCE</scope>
    <source>
        <strain evidence="1">MNPRO001-30</strain>
        <tissue evidence="1">Meninges</tissue>
    </source>
</reference>
<comment type="caution">
    <text evidence="1">The sequence shown here is derived from an EMBL/GenBank/DDBJ whole genome shotgun (WGS) entry which is preliminary data.</text>
</comment>
<dbReference type="Proteomes" id="UP001196413">
    <property type="component" value="Unassembled WGS sequence"/>
</dbReference>
<name>A0AAD5MZF3_PARTN</name>
<keyword evidence="2" id="KW-1185">Reference proteome</keyword>
<sequence length="287" mass="32562">MIYVFKGRFGCFRGCLGVALGHANAYITSNLAQTYSRKEIITFYTRSAPYSLLLRIPVMTHQLEFNDFNSIFDVRKCQARSALLPDAIIMAILSELTVSVTYEPVECQAVAITLMKTANGSAARKTFLGNDTVKTWKRLFGPRPFSIGRMANESEYRIENLVYEKETKMARRMRKSTIYSPAKESACSTQSLFCTGSDHCLLPITADQKHNLAVSWKLIHVIDQEEIVKQLPQEHFRQILSNHDCRLRMILPKTTSCLSNYLKCAPSQPNLLNPEKPIAFPPPRRSC</sequence>